<sequence length="290" mass="31846">MSVPAEDLPVTHHHDVYPAIDPSAHFQNQTYKGKVVLITGSSRGIGQEVALFYARAGATVVLVARQQSTLDAVRDVIVKEVRTATLASFVADVTKTTQVQAAVEGAVKKFGKLDIVLANAGTINEMKKPFTENDPDEWWNTIEVNVRGVYNVAHYALPHLDKTSGYFLITSSVAAQFRFPNSSAYQLSKHAVGRLNEFIKLEHPKVKTIAVHPGGIMTKLADLVPEIHQLLVDTLQLPAATILQLTSGKYDWFSGRFVSSNWDLGEVESQFKEKILAEDALVSRLAIPQA</sequence>
<proteinExistence type="inferred from homology"/>
<reference evidence="3 4" key="1">
    <citation type="journal article" date="2016" name="Mol. Biol. Evol.">
        <title>Comparative Genomics of Early-Diverging Mushroom-Forming Fungi Provides Insights into the Origins of Lignocellulose Decay Capabilities.</title>
        <authorList>
            <person name="Nagy L.G."/>
            <person name="Riley R."/>
            <person name="Tritt A."/>
            <person name="Adam C."/>
            <person name="Daum C."/>
            <person name="Floudas D."/>
            <person name="Sun H."/>
            <person name="Yadav J.S."/>
            <person name="Pangilinan J."/>
            <person name="Larsson K.H."/>
            <person name="Matsuura K."/>
            <person name="Barry K."/>
            <person name="Labutti K."/>
            <person name="Kuo R."/>
            <person name="Ohm R.A."/>
            <person name="Bhattacharya S.S."/>
            <person name="Shirouzu T."/>
            <person name="Yoshinaga Y."/>
            <person name="Martin F.M."/>
            <person name="Grigoriev I.V."/>
            <person name="Hibbett D.S."/>
        </authorList>
    </citation>
    <scope>NUCLEOTIDE SEQUENCE [LARGE SCALE GENOMIC DNA]</scope>
    <source>
        <strain evidence="3 4">HHB9708</strain>
    </source>
</reference>
<keyword evidence="2" id="KW-0560">Oxidoreductase</keyword>
<evidence type="ECO:0000313" key="3">
    <source>
        <dbReference type="EMBL" id="KZS87418.1"/>
    </source>
</evidence>
<protein>
    <submittedName>
        <fullName evidence="3">NAD-P-binding protein</fullName>
    </submittedName>
</protein>
<dbReference type="SUPFAM" id="SSF51735">
    <property type="entry name" value="NAD(P)-binding Rossmann-fold domains"/>
    <property type="match status" value="1"/>
</dbReference>
<keyword evidence="4" id="KW-1185">Reference proteome</keyword>
<dbReference type="GO" id="GO:0050664">
    <property type="term" value="F:oxidoreductase activity, acting on NAD(P)H, oxygen as acceptor"/>
    <property type="evidence" value="ECO:0007669"/>
    <property type="project" value="TreeGrafter"/>
</dbReference>
<dbReference type="GO" id="GO:0016616">
    <property type="term" value="F:oxidoreductase activity, acting on the CH-OH group of donors, NAD or NADP as acceptor"/>
    <property type="evidence" value="ECO:0007669"/>
    <property type="project" value="UniProtKB-ARBA"/>
</dbReference>
<dbReference type="EMBL" id="KV419450">
    <property type="protein sequence ID" value="KZS87418.1"/>
    <property type="molecule type" value="Genomic_DNA"/>
</dbReference>
<organism evidence="3 4">
    <name type="scientific">Sistotremastrum niveocremeum HHB9708</name>
    <dbReference type="NCBI Taxonomy" id="1314777"/>
    <lineage>
        <taxon>Eukaryota</taxon>
        <taxon>Fungi</taxon>
        <taxon>Dikarya</taxon>
        <taxon>Basidiomycota</taxon>
        <taxon>Agaricomycotina</taxon>
        <taxon>Agaricomycetes</taxon>
        <taxon>Sistotremastrales</taxon>
        <taxon>Sistotremastraceae</taxon>
        <taxon>Sertulicium</taxon>
        <taxon>Sertulicium niveocremeum</taxon>
    </lineage>
</organism>
<name>A0A164N750_9AGAM</name>
<dbReference type="Pfam" id="PF00106">
    <property type="entry name" value="adh_short"/>
    <property type="match status" value="1"/>
</dbReference>
<dbReference type="STRING" id="1314777.A0A164N750"/>
<dbReference type="Gene3D" id="3.40.50.720">
    <property type="entry name" value="NAD(P)-binding Rossmann-like Domain"/>
    <property type="match status" value="1"/>
</dbReference>
<evidence type="ECO:0000313" key="4">
    <source>
        <dbReference type="Proteomes" id="UP000076722"/>
    </source>
</evidence>
<dbReference type="PRINTS" id="PR00081">
    <property type="entry name" value="GDHRDH"/>
</dbReference>
<dbReference type="InterPro" id="IPR002347">
    <property type="entry name" value="SDR_fam"/>
</dbReference>
<dbReference type="AlphaFoldDB" id="A0A164N750"/>
<dbReference type="PANTHER" id="PTHR43008:SF4">
    <property type="entry name" value="CHAIN DEHYDROGENASE, PUTATIVE (AFU_ORTHOLOGUE AFUA_4G08710)-RELATED"/>
    <property type="match status" value="1"/>
</dbReference>
<dbReference type="PANTHER" id="PTHR43008">
    <property type="entry name" value="BENZIL REDUCTASE"/>
    <property type="match status" value="1"/>
</dbReference>
<evidence type="ECO:0000256" key="1">
    <source>
        <dbReference type="ARBA" id="ARBA00006484"/>
    </source>
</evidence>
<dbReference type="CDD" id="cd05233">
    <property type="entry name" value="SDR_c"/>
    <property type="match status" value="1"/>
</dbReference>
<dbReference type="Proteomes" id="UP000076722">
    <property type="component" value="Unassembled WGS sequence"/>
</dbReference>
<accession>A0A164N750</accession>
<comment type="similarity">
    <text evidence="1">Belongs to the short-chain dehydrogenases/reductases (SDR) family.</text>
</comment>
<gene>
    <name evidence="3" type="ORF">SISNIDRAFT_460926</name>
</gene>
<evidence type="ECO:0000256" key="2">
    <source>
        <dbReference type="ARBA" id="ARBA00023002"/>
    </source>
</evidence>
<dbReference type="InterPro" id="IPR036291">
    <property type="entry name" value="NAD(P)-bd_dom_sf"/>
</dbReference>
<dbReference type="OrthoDB" id="1933717at2759"/>